<evidence type="ECO:0000313" key="4">
    <source>
        <dbReference type="Proteomes" id="UP000663131"/>
    </source>
</evidence>
<dbReference type="InterPro" id="IPR038765">
    <property type="entry name" value="Papain-like_cys_pep_sf"/>
</dbReference>
<dbReference type="GeneID" id="64575505"/>
<dbReference type="EMBL" id="CP063134">
    <property type="protein sequence ID" value="QOU19435.1"/>
    <property type="molecule type" value="Genomic_DNA"/>
</dbReference>
<dbReference type="InterPro" id="IPR050704">
    <property type="entry name" value="Peptidase_C85-like"/>
</dbReference>
<protein>
    <recommendedName>
        <fullName evidence="2">OTU domain-containing protein</fullName>
    </recommendedName>
</protein>
<dbReference type="PANTHER" id="PTHR12419:SF10">
    <property type="entry name" value="DEUBIQUITINASE OTUD6B"/>
    <property type="match status" value="1"/>
</dbReference>
<organism evidence="3 4">
    <name type="scientific">Dekkera bruxellensis</name>
    <name type="common">Brettanomyces custersii</name>
    <dbReference type="NCBI Taxonomy" id="5007"/>
    <lineage>
        <taxon>Eukaryota</taxon>
        <taxon>Fungi</taxon>
        <taxon>Dikarya</taxon>
        <taxon>Ascomycota</taxon>
        <taxon>Saccharomycotina</taxon>
        <taxon>Pichiomycetes</taxon>
        <taxon>Pichiales</taxon>
        <taxon>Pichiaceae</taxon>
        <taxon>Brettanomyces</taxon>
    </lineage>
</organism>
<dbReference type="RefSeq" id="XP_041135928.1">
    <property type="nucleotide sequence ID" value="XM_041282089.1"/>
</dbReference>
<sequence length="321" mass="37501">MSEFEETKEALLARHKKEQRDLVARTTGMRKQASKKTRKRVRKQIEELEKELKRRQAEELEKFEVEHGEVDQNSEGVQEATKGETVTPEMLLAQLEIEEKEKREEIAKEEAAKKQKQDQQKVPHKHRNRQRERLERRKAEMKKQEEQARKEAANMPSAKEVEEQAIKKLCEEQNLVPHEITPDGHCLFASIADQLKTRQKVDMSVKELRAKAADYIKANEEVFQPFLFDQNTNSMQNVEEYANKVENTALWGGDIEILALSKIFDSPVRILMAGRKPMVVNEEGQQPELKIVYYQHKLGLGEHYNSLRDADGEEKKDEWNE</sequence>
<proteinExistence type="predicted"/>
<feature type="domain" description="OTU" evidence="2">
    <location>
        <begin position="175"/>
        <end position="310"/>
    </location>
</feature>
<accession>A0A871R5C1</accession>
<dbReference type="GO" id="GO:0016579">
    <property type="term" value="P:protein deubiquitination"/>
    <property type="evidence" value="ECO:0007669"/>
    <property type="project" value="TreeGrafter"/>
</dbReference>
<dbReference type="Proteomes" id="UP000663131">
    <property type="component" value="Chromosome 6"/>
</dbReference>
<feature type="compositionally biased region" description="Basic and acidic residues" evidence="1">
    <location>
        <begin position="97"/>
        <end position="121"/>
    </location>
</feature>
<name>A0A871R5C1_DEKBR</name>
<reference evidence="3" key="1">
    <citation type="submission" date="2020-10" db="EMBL/GenBank/DDBJ databases">
        <authorList>
            <person name="Palmer J.M."/>
        </authorList>
    </citation>
    <scope>NUCLEOTIDE SEQUENCE</scope>
    <source>
        <strain evidence="3">UCD 2041</strain>
    </source>
</reference>
<feature type="region of interest" description="Disordered" evidence="1">
    <location>
        <begin position="15"/>
        <end position="41"/>
    </location>
</feature>
<dbReference type="KEGG" id="bbrx:BRETT_003582"/>
<evidence type="ECO:0000256" key="1">
    <source>
        <dbReference type="SAM" id="MobiDB-lite"/>
    </source>
</evidence>
<dbReference type="GO" id="GO:0004843">
    <property type="term" value="F:cysteine-type deubiquitinase activity"/>
    <property type="evidence" value="ECO:0007669"/>
    <property type="project" value="TreeGrafter"/>
</dbReference>
<dbReference type="Pfam" id="PF02338">
    <property type="entry name" value="OTU"/>
    <property type="match status" value="1"/>
</dbReference>
<dbReference type="InterPro" id="IPR003323">
    <property type="entry name" value="OTU_dom"/>
</dbReference>
<dbReference type="AlphaFoldDB" id="A0A871R5C1"/>
<feature type="compositionally biased region" description="Basic residues" evidence="1">
    <location>
        <begin position="32"/>
        <end position="41"/>
    </location>
</feature>
<dbReference type="PROSITE" id="PS50802">
    <property type="entry name" value="OTU"/>
    <property type="match status" value="1"/>
</dbReference>
<dbReference type="CDD" id="cd22762">
    <property type="entry name" value="OTU_fungi_OTU2-like"/>
    <property type="match status" value="1"/>
</dbReference>
<feature type="region of interest" description="Disordered" evidence="1">
    <location>
        <begin position="63"/>
        <end position="158"/>
    </location>
</feature>
<dbReference type="Gene3D" id="3.90.70.80">
    <property type="match status" value="1"/>
</dbReference>
<gene>
    <name evidence="3" type="ORF">BRETT_003582</name>
</gene>
<dbReference type="PANTHER" id="PTHR12419">
    <property type="entry name" value="OTU DOMAIN CONTAINING PROTEIN"/>
    <property type="match status" value="1"/>
</dbReference>
<evidence type="ECO:0000259" key="2">
    <source>
        <dbReference type="PROSITE" id="PS50802"/>
    </source>
</evidence>
<dbReference type="OrthoDB" id="415023at2759"/>
<dbReference type="InterPro" id="IPR049771">
    <property type="entry name" value="OTU2-like_OTU"/>
</dbReference>
<dbReference type="SUPFAM" id="SSF54001">
    <property type="entry name" value="Cysteine proteinases"/>
    <property type="match status" value="1"/>
</dbReference>
<reference evidence="3" key="2">
    <citation type="journal article" name="BMC Genomics">
        <title>New genome assemblies reveal patterns of domestication and adaptation across Brettanomyces (Dekkera) species.</title>
        <authorList>
            <person name="Roach M.J."/>
            <person name="Borneman A.R."/>
        </authorList>
    </citation>
    <scope>NUCLEOTIDE SEQUENCE</scope>
    <source>
        <strain evidence="3">UCD 2041</strain>
    </source>
</reference>
<feature type="compositionally biased region" description="Basic and acidic residues" evidence="1">
    <location>
        <begin position="131"/>
        <end position="152"/>
    </location>
</feature>
<evidence type="ECO:0000313" key="3">
    <source>
        <dbReference type="EMBL" id="QOU19435.1"/>
    </source>
</evidence>